<feature type="binding site" evidence="6">
    <location>
        <position position="103"/>
    </location>
    <ligand>
        <name>a divalent metal cation</name>
        <dbReference type="ChEBI" id="CHEBI:60240"/>
        <label>1</label>
    </ligand>
</feature>
<dbReference type="InterPro" id="IPR036005">
    <property type="entry name" value="Creatinase/aminopeptidase-like"/>
</dbReference>
<protein>
    <recommendedName>
        <fullName evidence="6 7">Methionine aminopeptidase</fullName>
        <shortName evidence="6">MAP</shortName>
        <shortName evidence="6">MetAP</shortName>
        <ecNumber evidence="6 7">3.4.11.18</ecNumber>
    </recommendedName>
    <alternativeName>
        <fullName evidence="6">Peptidase M</fullName>
    </alternativeName>
</protein>
<evidence type="ECO:0000256" key="5">
    <source>
        <dbReference type="ARBA" id="ARBA00022801"/>
    </source>
</evidence>
<feature type="binding site" evidence="6">
    <location>
        <position position="241"/>
    </location>
    <ligand>
        <name>a divalent metal cation</name>
        <dbReference type="ChEBI" id="CHEBI:60240"/>
        <label>2</label>
        <note>catalytic</note>
    </ligand>
</feature>
<dbReference type="NCBIfam" id="TIGR00500">
    <property type="entry name" value="met_pdase_I"/>
    <property type="match status" value="1"/>
</dbReference>
<feature type="binding site" evidence="6">
    <location>
        <position position="184"/>
    </location>
    <ligand>
        <name>substrate</name>
    </ligand>
</feature>
<dbReference type="PRINTS" id="PR00599">
    <property type="entry name" value="MAPEPTIDASE"/>
</dbReference>
<dbReference type="GO" id="GO:0005829">
    <property type="term" value="C:cytosol"/>
    <property type="evidence" value="ECO:0007669"/>
    <property type="project" value="TreeGrafter"/>
</dbReference>
<keyword evidence="2 6" id="KW-0031">Aminopeptidase</keyword>
<sequence>MSSNRRNANLIKTPEQIVQARVAAQLAADVLTMIAPHVKPGVTTAYLDKLCNDYIVNVQQAIPANVGYGGFPATVCSSVNHVVCHGIPSETQVLKNGDIINIDVAVIKDGWHGDTSRMYYVGEPSKPTRKLVETTYAAMWAGIRAVKPKATLGDVGFAIQTVAEKAGYSVVLDYCGHGIGMVYHEDPQVTHYGRPGQGLVLKPGMLFTIEPMINAGKAATKELSDGWTVETRDKSLSAQWEHMVHVTETGFEVLTLAPGETGAKANIPNAIPAGVEPPAAPSAA</sequence>
<evidence type="ECO:0000256" key="1">
    <source>
        <dbReference type="ARBA" id="ARBA00002521"/>
    </source>
</evidence>
<evidence type="ECO:0000313" key="10">
    <source>
        <dbReference type="Proteomes" id="UP000450012"/>
    </source>
</evidence>
<comment type="caution">
    <text evidence="9">The sequence shown here is derived from an EMBL/GenBank/DDBJ whole genome shotgun (WGS) entry which is preliminary data.</text>
</comment>
<evidence type="ECO:0000313" key="9">
    <source>
        <dbReference type="EMBL" id="MYM69785.1"/>
    </source>
</evidence>
<name>A0A7X4GV85_9BURK</name>
<feature type="binding site" evidence="6">
    <location>
        <position position="114"/>
    </location>
    <ligand>
        <name>a divalent metal cation</name>
        <dbReference type="ChEBI" id="CHEBI:60240"/>
        <label>2</label>
        <note>catalytic</note>
    </ligand>
</feature>
<dbReference type="EC" id="3.4.11.18" evidence="6 7"/>
<keyword evidence="10" id="KW-1185">Reference proteome</keyword>
<evidence type="ECO:0000256" key="6">
    <source>
        <dbReference type="HAMAP-Rule" id="MF_01974"/>
    </source>
</evidence>
<dbReference type="SUPFAM" id="SSF55920">
    <property type="entry name" value="Creatinase/aminopeptidase"/>
    <property type="match status" value="1"/>
</dbReference>
<dbReference type="GO" id="GO:0006508">
    <property type="term" value="P:proteolysis"/>
    <property type="evidence" value="ECO:0007669"/>
    <property type="project" value="UniProtKB-KW"/>
</dbReference>
<organism evidence="9 10">
    <name type="scientific">Duganella rivi</name>
    <dbReference type="NCBI Taxonomy" id="2666083"/>
    <lineage>
        <taxon>Bacteria</taxon>
        <taxon>Pseudomonadati</taxon>
        <taxon>Pseudomonadota</taxon>
        <taxon>Betaproteobacteria</taxon>
        <taxon>Burkholderiales</taxon>
        <taxon>Oxalobacteraceae</taxon>
        <taxon>Telluria group</taxon>
        <taxon>Duganella</taxon>
    </lineage>
</organism>
<dbReference type="GO" id="GO:0070006">
    <property type="term" value="F:metalloaminopeptidase activity"/>
    <property type="evidence" value="ECO:0007669"/>
    <property type="project" value="UniProtKB-UniRule"/>
</dbReference>
<gene>
    <name evidence="6 9" type="primary">map</name>
    <name evidence="9" type="ORF">GTP45_23490</name>
</gene>
<comment type="function">
    <text evidence="1 6">Removes the N-terminal methionine from nascent proteins. The N-terminal methionine is often cleaved when the second residue in the primary sequence is small and uncharged (Met-Ala-, Cys, Gly, Pro, Ser, Thr, or Val). Requires deformylation of the N(alpha)-formylated initiator methionine before it can be hydrolyzed.</text>
</comment>
<comment type="cofactor">
    <cofactor evidence="6">
        <name>Co(2+)</name>
        <dbReference type="ChEBI" id="CHEBI:48828"/>
    </cofactor>
    <cofactor evidence="6">
        <name>Zn(2+)</name>
        <dbReference type="ChEBI" id="CHEBI:29105"/>
    </cofactor>
    <cofactor evidence="6">
        <name>Mn(2+)</name>
        <dbReference type="ChEBI" id="CHEBI:29035"/>
    </cofactor>
    <cofactor evidence="6">
        <name>Fe(2+)</name>
        <dbReference type="ChEBI" id="CHEBI:29033"/>
    </cofactor>
    <text evidence="6">Binds 2 divalent metal cations per subunit. Has a high-affinity and a low affinity metal-binding site. The true nature of the physiological cofactor is under debate. The enzyme is active with cobalt, zinc, manganese or divalent iron ions. Most likely, methionine aminopeptidases function as mononuclear Fe(2+)-metalloproteases under physiological conditions, and the catalytically relevant metal-binding site has been assigned to the histidine-containing high-affinity site.</text>
</comment>
<comment type="similarity">
    <text evidence="6">Belongs to the peptidase M24A family. Methionine aminopeptidase type 1 subfamily.</text>
</comment>
<dbReference type="Pfam" id="PF00557">
    <property type="entry name" value="Peptidase_M24"/>
    <property type="match status" value="1"/>
</dbReference>
<dbReference type="Gene3D" id="3.90.230.10">
    <property type="entry name" value="Creatinase/methionine aminopeptidase superfamily"/>
    <property type="match status" value="1"/>
</dbReference>
<accession>A0A7X4GV85</accession>
<evidence type="ECO:0000256" key="7">
    <source>
        <dbReference type="RuleBase" id="RU003653"/>
    </source>
</evidence>
<feature type="binding site" evidence="6">
    <location>
        <position position="85"/>
    </location>
    <ligand>
        <name>substrate</name>
    </ligand>
</feature>
<dbReference type="GO" id="GO:0004239">
    <property type="term" value="F:initiator methionyl aminopeptidase activity"/>
    <property type="evidence" value="ECO:0007669"/>
    <property type="project" value="UniProtKB-UniRule"/>
</dbReference>
<feature type="binding site" evidence="6">
    <location>
        <position position="114"/>
    </location>
    <ligand>
        <name>a divalent metal cation</name>
        <dbReference type="ChEBI" id="CHEBI:60240"/>
        <label>1</label>
    </ligand>
</feature>
<evidence type="ECO:0000259" key="8">
    <source>
        <dbReference type="Pfam" id="PF00557"/>
    </source>
</evidence>
<dbReference type="InterPro" id="IPR002467">
    <property type="entry name" value="Pept_M24A_MAP1"/>
</dbReference>
<comment type="subunit">
    <text evidence="6">Monomer.</text>
</comment>
<keyword evidence="5 6" id="KW-0378">Hydrolase</keyword>
<dbReference type="RefSeq" id="WP_161016296.1">
    <property type="nucleotide sequence ID" value="NZ_WWCK01000007.1"/>
</dbReference>
<evidence type="ECO:0000256" key="4">
    <source>
        <dbReference type="ARBA" id="ARBA00022723"/>
    </source>
</evidence>
<dbReference type="AlphaFoldDB" id="A0A7X4GV85"/>
<dbReference type="Proteomes" id="UP000450012">
    <property type="component" value="Unassembled WGS sequence"/>
</dbReference>
<feature type="binding site" evidence="6">
    <location>
        <position position="241"/>
    </location>
    <ligand>
        <name>a divalent metal cation</name>
        <dbReference type="ChEBI" id="CHEBI:60240"/>
        <label>1</label>
    </ligand>
</feature>
<dbReference type="InterPro" id="IPR001714">
    <property type="entry name" value="Pept_M24_MAP"/>
</dbReference>
<reference evidence="9 10" key="1">
    <citation type="submission" date="2019-12" db="EMBL/GenBank/DDBJ databases">
        <title>Novel species isolated from a subtropical stream in China.</title>
        <authorList>
            <person name="Lu H."/>
        </authorList>
    </citation>
    <scope>NUCLEOTIDE SEQUENCE [LARGE SCALE GENOMIC DNA]</scope>
    <source>
        <strain evidence="9 10">FT55W</strain>
    </source>
</reference>
<keyword evidence="4 6" id="KW-0479">Metal-binding</keyword>
<dbReference type="PANTHER" id="PTHR43330:SF27">
    <property type="entry name" value="METHIONINE AMINOPEPTIDASE"/>
    <property type="match status" value="1"/>
</dbReference>
<proteinExistence type="inferred from homology"/>
<dbReference type="PROSITE" id="PS00680">
    <property type="entry name" value="MAP_1"/>
    <property type="match status" value="1"/>
</dbReference>
<dbReference type="CDD" id="cd01086">
    <property type="entry name" value="MetAP1"/>
    <property type="match status" value="1"/>
</dbReference>
<feature type="binding site" evidence="6">
    <location>
        <position position="177"/>
    </location>
    <ligand>
        <name>a divalent metal cation</name>
        <dbReference type="ChEBI" id="CHEBI:60240"/>
        <label>2</label>
        <note>catalytic</note>
    </ligand>
</feature>
<keyword evidence="3 6" id="KW-0645">Protease</keyword>
<dbReference type="EMBL" id="WWCK01000007">
    <property type="protein sequence ID" value="MYM69785.1"/>
    <property type="molecule type" value="Genomic_DNA"/>
</dbReference>
<feature type="domain" description="Peptidase M24" evidence="8">
    <location>
        <begin position="20"/>
        <end position="248"/>
    </location>
</feature>
<evidence type="ECO:0000256" key="3">
    <source>
        <dbReference type="ARBA" id="ARBA00022670"/>
    </source>
</evidence>
<dbReference type="GO" id="GO:0046872">
    <property type="term" value="F:metal ion binding"/>
    <property type="evidence" value="ECO:0007669"/>
    <property type="project" value="UniProtKB-UniRule"/>
</dbReference>
<dbReference type="InterPro" id="IPR000994">
    <property type="entry name" value="Pept_M24"/>
</dbReference>
<dbReference type="PANTHER" id="PTHR43330">
    <property type="entry name" value="METHIONINE AMINOPEPTIDASE"/>
    <property type="match status" value="1"/>
</dbReference>
<comment type="catalytic activity">
    <reaction evidence="6 7">
        <text>Release of N-terminal amino acids, preferentially methionine, from peptides and arylamides.</text>
        <dbReference type="EC" id="3.4.11.18"/>
    </reaction>
</comment>
<feature type="binding site" evidence="6">
    <location>
        <position position="210"/>
    </location>
    <ligand>
        <name>a divalent metal cation</name>
        <dbReference type="ChEBI" id="CHEBI:60240"/>
        <label>2</label>
        <note>catalytic</note>
    </ligand>
</feature>
<evidence type="ECO:0000256" key="2">
    <source>
        <dbReference type="ARBA" id="ARBA00022438"/>
    </source>
</evidence>
<dbReference type="HAMAP" id="MF_01974">
    <property type="entry name" value="MetAP_1"/>
    <property type="match status" value="1"/>
</dbReference>